<sequence>MVALLYLRIEAATEGSMAGFKWYIVLAVLGIILAMNMQELWGIF</sequence>
<feature type="transmembrane region" description="Helical" evidence="1">
    <location>
        <begin position="20"/>
        <end position="37"/>
    </location>
</feature>
<dbReference type="Proteomes" id="UP000201838">
    <property type="component" value="Unassembled WGS sequence"/>
</dbReference>
<keyword evidence="1" id="KW-0472">Membrane</keyword>
<gene>
    <name evidence="2" type="ORF">BOA8489_03396</name>
</gene>
<organism evidence="2 3">
    <name type="scientific">Boseongicola aestuarii</name>
    <dbReference type="NCBI Taxonomy" id="1470561"/>
    <lineage>
        <taxon>Bacteria</taxon>
        <taxon>Pseudomonadati</taxon>
        <taxon>Pseudomonadota</taxon>
        <taxon>Alphaproteobacteria</taxon>
        <taxon>Rhodobacterales</taxon>
        <taxon>Paracoccaceae</taxon>
        <taxon>Boseongicola</taxon>
    </lineage>
</organism>
<reference evidence="2 3" key="1">
    <citation type="submission" date="2017-05" db="EMBL/GenBank/DDBJ databases">
        <authorList>
            <person name="Song R."/>
            <person name="Chenine A.L."/>
            <person name="Ruprecht R.M."/>
        </authorList>
    </citation>
    <scope>NUCLEOTIDE SEQUENCE [LARGE SCALE GENOMIC DNA]</scope>
    <source>
        <strain evidence="2 3">CECT 8489</strain>
    </source>
</reference>
<evidence type="ECO:0000256" key="1">
    <source>
        <dbReference type="SAM" id="Phobius"/>
    </source>
</evidence>
<dbReference type="EMBL" id="FXXQ01000014">
    <property type="protein sequence ID" value="SMX25259.1"/>
    <property type="molecule type" value="Genomic_DNA"/>
</dbReference>
<protein>
    <submittedName>
        <fullName evidence="2">Uncharacterized protein</fullName>
    </submittedName>
</protein>
<proteinExistence type="predicted"/>
<evidence type="ECO:0000313" key="3">
    <source>
        <dbReference type="Proteomes" id="UP000201838"/>
    </source>
</evidence>
<keyword evidence="3" id="KW-1185">Reference proteome</keyword>
<dbReference type="AlphaFoldDB" id="A0A238J3F2"/>
<keyword evidence="1" id="KW-1133">Transmembrane helix</keyword>
<accession>A0A238J3F2</accession>
<keyword evidence="1" id="KW-0812">Transmembrane</keyword>
<name>A0A238J3F2_9RHOB</name>
<evidence type="ECO:0000313" key="2">
    <source>
        <dbReference type="EMBL" id="SMX25259.1"/>
    </source>
</evidence>